<accession>A0ACC1KL74</accession>
<name>A0ACC1KL74_9FUNG</name>
<evidence type="ECO:0000313" key="2">
    <source>
        <dbReference type="Proteomes" id="UP001140066"/>
    </source>
</evidence>
<sequence>MADGNIGIPFSVVELLASIENDDTLASAVSNAYAAVAGMGVDVAGVSGAKRPQKRLNPDFRYVHELTQAELIDLEGRIIFDDMGSKDMYYFMADTSTAKDRKTLCWTSKQRTQDTRRVHYQQIREAAKTDAVRQAEGRLQGFGCKTLVFDKYKTYVEAHAREWTLLC</sequence>
<comment type="caution">
    <text evidence="1">The sequence shown here is derived from an EMBL/GenBank/DDBJ whole genome shotgun (WGS) entry which is preliminary data.</text>
</comment>
<dbReference type="Proteomes" id="UP001140066">
    <property type="component" value="Unassembled WGS sequence"/>
</dbReference>
<evidence type="ECO:0000313" key="1">
    <source>
        <dbReference type="EMBL" id="KAJ2791707.1"/>
    </source>
</evidence>
<reference evidence="1" key="1">
    <citation type="submission" date="2022-07" db="EMBL/GenBank/DDBJ databases">
        <title>Phylogenomic reconstructions and comparative analyses of Kickxellomycotina fungi.</title>
        <authorList>
            <person name="Reynolds N.K."/>
            <person name="Stajich J.E."/>
            <person name="Barry K."/>
            <person name="Grigoriev I.V."/>
            <person name="Crous P."/>
            <person name="Smith M.E."/>
        </authorList>
    </citation>
    <scope>NUCLEOTIDE SEQUENCE</scope>
    <source>
        <strain evidence="1">BCRC 34191</strain>
    </source>
</reference>
<proteinExistence type="predicted"/>
<keyword evidence="2" id="KW-1185">Reference proteome</keyword>
<organism evidence="1 2">
    <name type="scientific">Coemansia linderi</name>
    <dbReference type="NCBI Taxonomy" id="2663919"/>
    <lineage>
        <taxon>Eukaryota</taxon>
        <taxon>Fungi</taxon>
        <taxon>Fungi incertae sedis</taxon>
        <taxon>Zoopagomycota</taxon>
        <taxon>Kickxellomycotina</taxon>
        <taxon>Kickxellomycetes</taxon>
        <taxon>Kickxellales</taxon>
        <taxon>Kickxellaceae</taxon>
        <taxon>Coemansia</taxon>
    </lineage>
</organism>
<protein>
    <submittedName>
        <fullName evidence="1">Uncharacterized protein</fullName>
    </submittedName>
</protein>
<gene>
    <name evidence="1" type="ORF">GGI18_000945</name>
</gene>
<dbReference type="EMBL" id="JANBUK010000107">
    <property type="protein sequence ID" value="KAJ2791707.1"/>
    <property type="molecule type" value="Genomic_DNA"/>
</dbReference>